<keyword evidence="6" id="KW-1185">Reference proteome</keyword>
<keyword evidence="3" id="KW-0964">Secreted</keyword>
<feature type="domain" description="Crinkler effector protein N-terminal" evidence="4">
    <location>
        <begin position="3"/>
        <end position="116"/>
    </location>
</feature>
<comment type="caution">
    <text evidence="5">The sequence shown here is derived from an EMBL/GenBank/DDBJ whole genome shotgun (WGS) entry which is preliminary data.</text>
</comment>
<name>A0ABD3FUB1_9STRA</name>
<dbReference type="EMBL" id="JBIMZQ010000007">
    <property type="protein sequence ID" value="KAL3670318.1"/>
    <property type="molecule type" value="Genomic_DNA"/>
</dbReference>
<dbReference type="AlphaFoldDB" id="A0ABD3FUB1"/>
<reference evidence="5 6" key="1">
    <citation type="submission" date="2024-09" db="EMBL/GenBank/DDBJ databases">
        <title>Genome sequencing and assembly of Phytophthora oleae, isolate VK10A, causative agent of rot of olive drupes.</title>
        <authorList>
            <person name="Conti Taguali S."/>
            <person name="Riolo M."/>
            <person name="La Spada F."/>
            <person name="Cacciola S.O."/>
            <person name="Dionisio G."/>
        </authorList>
    </citation>
    <scope>NUCLEOTIDE SEQUENCE [LARGE SCALE GENOMIC DNA]</scope>
    <source>
        <strain evidence="5 6">VK10A</strain>
    </source>
</reference>
<protein>
    <recommendedName>
        <fullName evidence="4">Crinkler effector protein N-terminal domain-containing protein</fullName>
    </recommendedName>
</protein>
<dbReference type="GO" id="GO:0043657">
    <property type="term" value="C:host cell"/>
    <property type="evidence" value="ECO:0007669"/>
    <property type="project" value="UniProtKB-SubCell"/>
</dbReference>
<gene>
    <name evidence="5" type="ORF">V7S43_004629</name>
</gene>
<evidence type="ECO:0000313" key="6">
    <source>
        <dbReference type="Proteomes" id="UP001632037"/>
    </source>
</evidence>
<evidence type="ECO:0000313" key="5">
    <source>
        <dbReference type="EMBL" id="KAL3670318.1"/>
    </source>
</evidence>
<organism evidence="5 6">
    <name type="scientific">Phytophthora oleae</name>
    <dbReference type="NCBI Taxonomy" id="2107226"/>
    <lineage>
        <taxon>Eukaryota</taxon>
        <taxon>Sar</taxon>
        <taxon>Stramenopiles</taxon>
        <taxon>Oomycota</taxon>
        <taxon>Peronosporomycetes</taxon>
        <taxon>Peronosporales</taxon>
        <taxon>Peronosporaceae</taxon>
        <taxon>Phytophthora</taxon>
    </lineage>
</organism>
<comment type="subcellular location">
    <subcellularLocation>
        <location evidence="1">Host cell</location>
    </subcellularLocation>
    <subcellularLocation>
        <location evidence="2">Secreted</location>
    </subcellularLocation>
</comment>
<proteinExistence type="predicted"/>
<accession>A0ABD3FUB1</accession>
<dbReference type="Pfam" id="PF20147">
    <property type="entry name" value="Crinkler"/>
    <property type="match status" value="1"/>
</dbReference>
<evidence type="ECO:0000256" key="2">
    <source>
        <dbReference type="ARBA" id="ARBA00004613"/>
    </source>
</evidence>
<evidence type="ECO:0000256" key="1">
    <source>
        <dbReference type="ARBA" id="ARBA00004340"/>
    </source>
</evidence>
<sequence>MVAIFCAIPGPGSVFPVNINMNQTVGHLKEKIKEEMPNMIYFDAGLLKLYLARDNGAWLNANDDDFKALERREIPYRVKDLMQEQLVLDAIWQLNDDACFGKNFQPAARDIHVLVKKPEDPKEFLQYKRSGSTVCGILPLQSLQSALQWLFGSNQVPQTKKTD</sequence>
<dbReference type="Proteomes" id="UP001632037">
    <property type="component" value="Unassembled WGS sequence"/>
</dbReference>
<dbReference type="InterPro" id="IPR045379">
    <property type="entry name" value="Crinkler_N"/>
</dbReference>
<evidence type="ECO:0000259" key="4">
    <source>
        <dbReference type="Pfam" id="PF20147"/>
    </source>
</evidence>
<dbReference type="GO" id="GO:0005576">
    <property type="term" value="C:extracellular region"/>
    <property type="evidence" value="ECO:0007669"/>
    <property type="project" value="UniProtKB-SubCell"/>
</dbReference>
<evidence type="ECO:0000256" key="3">
    <source>
        <dbReference type="ARBA" id="ARBA00022525"/>
    </source>
</evidence>